<dbReference type="EMBL" id="NUFN01000032">
    <property type="protein sequence ID" value="PGH80383.1"/>
    <property type="molecule type" value="Genomic_DNA"/>
</dbReference>
<comment type="similarity">
    <text evidence="1">Belongs to the type-I restriction system S methylase family.</text>
</comment>
<protein>
    <submittedName>
        <fullName evidence="5">Restriction endonuclease subunit S</fullName>
    </submittedName>
</protein>
<feature type="domain" description="Type I restriction modification DNA specificity" evidence="4">
    <location>
        <begin position="55"/>
        <end position="174"/>
    </location>
</feature>
<dbReference type="GO" id="GO:0009307">
    <property type="term" value="P:DNA restriction-modification system"/>
    <property type="evidence" value="ECO:0007669"/>
    <property type="project" value="UniProtKB-KW"/>
</dbReference>
<evidence type="ECO:0000313" key="5">
    <source>
        <dbReference type="EMBL" id="PGH80383.1"/>
    </source>
</evidence>
<dbReference type="GO" id="GO:0003677">
    <property type="term" value="F:DNA binding"/>
    <property type="evidence" value="ECO:0007669"/>
    <property type="project" value="UniProtKB-KW"/>
</dbReference>
<dbReference type="Gene3D" id="3.90.220.20">
    <property type="entry name" value="DNA methylase specificity domains"/>
    <property type="match status" value="2"/>
</dbReference>
<dbReference type="SUPFAM" id="SSF116734">
    <property type="entry name" value="DNA methylase specificity domain"/>
    <property type="match status" value="2"/>
</dbReference>
<organism evidence="5 6">
    <name type="scientific">Bacillus thuringiensis</name>
    <dbReference type="NCBI Taxonomy" id="1428"/>
    <lineage>
        <taxon>Bacteria</taxon>
        <taxon>Bacillati</taxon>
        <taxon>Bacillota</taxon>
        <taxon>Bacilli</taxon>
        <taxon>Bacillales</taxon>
        <taxon>Bacillaceae</taxon>
        <taxon>Bacillus</taxon>
        <taxon>Bacillus cereus group</taxon>
    </lineage>
</organism>
<evidence type="ECO:0000259" key="4">
    <source>
        <dbReference type="Pfam" id="PF01420"/>
    </source>
</evidence>
<evidence type="ECO:0000313" key="6">
    <source>
        <dbReference type="Proteomes" id="UP000222944"/>
    </source>
</evidence>
<gene>
    <name evidence="5" type="ORF">CN899_21920</name>
</gene>
<accession>A0A9X7GHH6</accession>
<keyword evidence="5" id="KW-0540">Nuclease</keyword>
<dbReference type="Pfam" id="PF01420">
    <property type="entry name" value="Methylase_S"/>
    <property type="match status" value="1"/>
</dbReference>
<keyword evidence="2" id="KW-0680">Restriction system</keyword>
<sequence>MNGGKGMKKNNYFSNKWSSLPLGELATLGRKSGVTKVDSEQFIELSRVTHRDLSSDSYVLNQKQSQEEYVYKGDVIYGDGTILVSLNRIHRGIGLLRTQAVVSMGICGIKISSEKVSPEYLFYYLLWLRKYLPKHERWTINYLKSLMIPLPPDHVQQHIVTLLSKINAINEKNRKAIMLIDIYITALYLSQFKDDKKGGIYEERTLREYVEEIEFGASFRKNESLLSAPILKGRPNLALFEVWEENWEKDDIVLKNAPLARFGDILCYIKGDKDSKEPMVIVHTWSYPIAFSNEWVRIKPLSHMSSEYLAAFLRAEYSKVSLTLRTCVRKDLSNNLLELPIYIPTEINQRLFTSMVRKINNISKMHHKSLIALDILNSVLNDRFFH</sequence>
<dbReference type="PANTHER" id="PTHR30408:SF12">
    <property type="entry name" value="TYPE I RESTRICTION ENZYME MJAVIII SPECIFICITY SUBUNIT"/>
    <property type="match status" value="1"/>
</dbReference>
<evidence type="ECO:0000256" key="2">
    <source>
        <dbReference type="ARBA" id="ARBA00022747"/>
    </source>
</evidence>
<dbReference type="AlphaFoldDB" id="A0A9X7GHH6"/>
<dbReference type="InterPro" id="IPR044946">
    <property type="entry name" value="Restrct_endonuc_typeI_TRD_sf"/>
</dbReference>
<evidence type="ECO:0000256" key="3">
    <source>
        <dbReference type="ARBA" id="ARBA00023125"/>
    </source>
</evidence>
<dbReference type="PANTHER" id="PTHR30408">
    <property type="entry name" value="TYPE-1 RESTRICTION ENZYME ECOKI SPECIFICITY PROTEIN"/>
    <property type="match status" value="1"/>
</dbReference>
<keyword evidence="3" id="KW-0238">DNA-binding</keyword>
<comment type="caution">
    <text evidence="5">The sequence shown here is derived from an EMBL/GenBank/DDBJ whole genome shotgun (WGS) entry which is preliminary data.</text>
</comment>
<dbReference type="InterPro" id="IPR000055">
    <property type="entry name" value="Restrct_endonuc_typeI_TRD"/>
</dbReference>
<reference evidence="5 6" key="1">
    <citation type="submission" date="2017-09" db="EMBL/GenBank/DDBJ databases">
        <title>Large-scale bioinformatics analysis of Bacillus genomes uncovers conserved roles of natural products in bacterial physiology.</title>
        <authorList>
            <consortium name="Agbiome Team Llc"/>
            <person name="Bleich R.M."/>
            <person name="Grubbs K.J."/>
            <person name="Santa Maria K.C."/>
            <person name="Allen S.E."/>
            <person name="Farag S."/>
            <person name="Shank E.A."/>
            <person name="Bowers A."/>
        </authorList>
    </citation>
    <scope>NUCLEOTIDE SEQUENCE [LARGE SCALE GENOMIC DNA]</scope>
    <source>
        <strain evidence="5 6">AFS058004</strain>
    </source>
</reference>
<keyword evidence="5" id="KW-0378">Hydrolase</keyword>
<proteinExistence type="inferred from homology"/>
<dbReference type="GO" id="GO:0004519">
    <property type="term" value="F:endonuclease activity"/>
    <property type="evidence" value="ECO:0007669"/>
    <property type="project" value="UniProtKB-KW"/>
</dbReference>
<dbReference type="InterPro" id="IPR052021">
    <property type="entry name" value="Type-I_RS_S_subunit"/>
</dbReference>
<dbReference type="Proteomes" id="UP000222944">
    <property type="component" value="Unassembled WGS sequence"/>
</dbReference>
<keyword evidence="5" id="KW-0255">Endonuclease</keyword>
<evidence type="ECO:0000256" key="1">
    <source>
        <dbReference type="ARBA" id="ARBA00010923"/>
    </source>
</evidence>
<name>A0A9X7GHH6_BACTU</name>